<keyword evidence="1" id="KW-0472">Membrane</keyword>
<evidence type="ECO:0000313" key="3">
    <source>
        <dbReference type="Proteomes" id="UP000828251"/>
    </source>
</evidence>
<evidence type="ECO:0000256" key="1">
    <source>
        <dbReference type="SAM" id="Phobius"/>
    </source>
</evidence>
<accession>A0A9D3ZFB9</accession>
<keyword evidence="1" id="KW-0812">Transmembrane</keyword>
<gene>
    <name evidence="2" type="ORF">J1N35_043831</name>
</gene>
<evidence type="ECO:0000313" key="2">
    <source>
        <dbReference type="EMBL" id="KAH1031657.1"/>
    </source>
</evidence>
<feature type="non-terminal residue" evidence="2">
    <location>
        <position position="1"/>
    </location>
</feature>
<reference evidence="2 3" key="1">
    <citation type="journal article" date="2021" name="Plant Biotechnol. J.">
        <title>Multi-omics assisted identification of the key and species-specific regulatory components of drought-tolerant mechanisms in Gossypium stocksii.</title>
        <authorList>
            <person name="Yu D."/>
            <person name="Ke L."/>
            <person name="Zhang D."/>
            <person name="Wu Y."/>
            <person name="Sun Y."/>
            <person name="Mei J."/>
            <person name="Sun J."/>
            <person name="Sun Y."/>
        </authorList>
    </citation>
    <scope>NUCLEOTIDE SEQUENCE [LARGE SCALE GENOMIC DNA]</scope>
    <source>
        <strain evidence="3">cv. E1</strain>
        <tissue evidence="2">Leaf</tissue>
    </source>
</reference>
<dbReference type="AlphaFoldDB" id="A0A9D3ZFB9"/>
<keyword evidence="1" id="KW-1133">Transmembrane helix</keyword>
<protein>
    <submittedName>
        <fullName evidence="2">Uncharacterized protein</fullName>
    </submittedName>
</protein>
<comment type="caution">
    <text evidence="2">The sequence shown here is derived from an EMBL/GenBank/DDBJ whole genome shotgun (WGS) entry which is preliminary data.</text>
</comment>
<feature type="transmembrane region" description="Helical" evidence="1">
    <location>
        <begin position="85"/>
        <end position="104"/>
    </location>
</feature>
<keyword evidence="3" id="KW-1185">Reference proteome</keyword>
<proteinExistence type="predicted"/>
<dbReference type="Proteomes" id="UP000828251">
    <property type="component" value="Unassembled WGS sequence"/>
</dbReference>
<organism evidence="2 3">
    <name type="scientific">Gossypium stocksii</name>
    <dbReference type="NCBI Taxonomy" id="47602"/>
    <lineage>
        <taxon>Eukaryota</taxon>
        <taxon>Viridiplantae</taxon>
        <taxon>Streptophyta</taxon>
        <taxon>Embryophyta</taxon>
        <taxon>Tracheophyta</taxon>
        <taxon>Spermatophyta</taxon>
        <taxon>Magnoliopsida</taxon>
        <taxon>eudicotyledons</taxon>
        <taxon>Gunneridae</taxon>
        <taxon>Pentapetalae</taxon>
        <taxon>rosids</taxon>
        <taxon>malvids</taxon>
        <taxon>Malvales</taxon>
        <taxon>Malvaceae</taxon>
        <taxon>Malvoideae</taxon>
        <taxon>Gossypium</taxon>
    </lineage>
</organism>
<sequence length="123" mass="14211">WPEGSFDSDTNGISTLSVDGYTPYRRQGYDPSYDSYTYECLVESNNQGREGSQLTYSYDLYSSCSYVNGIIVADFWTDRTFGSHYLSMLVVLVLLRVPYMAYWLNDFRLVNWLFHVGFGQSPI</sequence>
<name>A0A9D3ZFB9_9ROSI</name>
<dbReference type="EMBL" id="JAIQCV010000013">
    <property type="protein sequence ID" value="KAH1031657.1"/>
    <property type="molecule type" value="Genomic_DNA"/>
</dbReference>